<dbReference type="GO" id="GO:0009062">
    <property type="term" value="P:fatty acid catabolic process"/>
    <property type="evidence" value="ECO:0007669"/>
    <property type="project" value="TreeGrafter"/>
</dbReference>
<proteinExistence type="predicted"/>
<dbReference type="GO" id="GO:0017064">
    <property type="term" value="F:fatty acid amide hydrolase activity"/>
    <property type="evidence" value="ECO:0007669"/>
    <property type="project" value="TreeGrafter"/>
</dbReference>
<dbReference type="PANTHER" id="PTHR45847">
    <property type="entry name" value="FATTY ACID AMIDE HYDROLASE"/>
    <property type="match status" value="1"/>
</dbReference>
<dbReference type="InterPro" id="IPR052096">
    <property type="entry name" value="Endocannabinoid_amidase"/>
</dbReference>
<dbReference type="PANTHER" id="PTHR45847:SF6">
    <property type="entry name" value="FATTY ACID AMIDE HYDROLASE"/>
    <property type="match status" value="1"/>
</dbReference>
<dbReference type="EMBL" id="MPUH01000640">
    <property type="protein sequence ID" value="OMJ76282.1"/>
    <property type="molecule type" value="Genomic_DNA"/>
</dbReference>
<dbReference type="AlphaFoldDB" id="A0A1R2BHP2"/>
<dbReference type="Gene3D" id="3.90.1300.10">
    <property type="entry name" value="Amidase signature (AS) domain"/>
    <property type="match status" value="1"/>
</dbReference>
<dbReference type="OrthoDB" id="421993at2759"/>
<organism evidence="2 3">
    <name type="scientific">Stentor coeruleus</name>
    <dbReference type="NCBI Taxonomy" id="5963"/>
    <lineage>
        <taxon>Eukaryota</taxon>
        <taxon>Sar</taxon>
        <taxon>Alveolata</taxon>
        <taxon>Ciliophora</taxon>
        <taxon>Postciliodesmatophora</taxon>
        <taxon>Heterotrichea</taxon>
        <taxon>Heterotrichida</taxon>
        <taxon>Stentoridae</taxon>
        <taxon>Stentor</taxon>
    </lineage>
</organism>
<sequence>MEVRKSFEEFFEKIPKKKIVKGIILASGAFVVYKIGKYSLNKLKLWSKKKGKRPRVLSESIDEVKVPENSKKEYILSLKAWEITQEIKTGKITPEEVLGTYIEKAYKRGRKFKLTSEEPFDDARERLKTLCDGPLYGVPISVKDRISQEFCHSICVDGVLSEMPDSEDSILISQLRKAGAIPFIRGKALNSALSGSNKPLNPWDESRTPGGSSGGDAGLICSQSSPLSIASDVVGSLRVSAALCGVYGFKPTYRRVTCSGSNTAYSVQASFIDPLVKPTYGPIGKCVDDLVTVMKAWWQPEMWQKDFTIAPLKFNDTEYLNEKKLRIGYFDNNGICECSRVTKRIIKATVKKFKDDGHEIVIMQTEIMDKAMELFIRAVYSLEYRYMMEEMHDDDHIWEELWEYYEDHLPFGKKILEILEKLMGTETLTKYLPFAKPVSSKEFRDLVREINEFITTFNSYWNKLRLDIAICPIWPLVAPLHKTASKIPQAFSYSLLWNLLDYPAGVVPIRCVKKGENIFYCLSKEAYAQTAKEIMKDSIGLPVCIQVVGRTYEDEKVLRAMKLVQGYWQFYQLARVKE</sequence>
<dbReference type="GO" id="GO:0004040">
    <property type="term" value="F:amidase activity"/>
    <property type="evidence" value="ECO:0007669"/>
    <property type="project" value="TreeGrafter"/>
</dbReference>
<gene>
    <name evidence="2" type="ORF">SteCoe_24378</name>
</gene>
<dbReference type="Pfam" id="PF01425">
    <property type="entry name" value="Amidase"/>
    <property type="match status" value="1"/>
</dbReference>
<dbReference type="InterPro" id="IPR036928">
    <property type="entry name" value="AS_sf"/>
</dbReference>
<evidence type="ECO:0000259" key="1">
    <source>
        <dbReference type="Pfam" id="PF01425"/>
    </source>
</evidence>
<accession>A0A1R2BHP2</accession>
<protein>
    <recommendedName>
        <fullName evidence="1">Amidase domain-containing protein</fullName>
    </recommendedName>
</protein>
<dbReference type="SUPFAM" id="SSF75304">
    <property type="entry name" value="Amidase signature (AS) enzymes"/>
    <property type="match status" value="1"/>
</dbReference>
<reference evidence="2 3" key="1">
    <citation type="submission" date="2016-11" db="EMBL/GenBank/DDBJ databases">
        <title>The macronuclear genome of Stentor coeruleus: a giant cell with tiny introns.</title>
        <authorList>
            <person name="Slabodnick M."/>
            <person name="Ruby J.G."/>
            <person name="Reiff S.B."/>
            <person name="Swart E.C."/>
            <person name="Gosai S."/>
            <person name="Prabakaran S."/>
            <person name="Witkowska E."/>
            <person name="Larue G.E."/>
            <person name="Fisher S."/>
            <person name="Freeman R.M."/>
            <person name="Gunawardena J."/>
            <person name="Chu W."/>
            <person name="Stover N.A."/>
            <person name="Gregory B.D."/>
            <person name="Nowacki M."/>
            <person name="Derisi J."/>
            <person name="Roy S.W."/>
            <person name="Marshall W.F."/>
            <person name="Sood P."/>
        </authorList>
    </citation>
    <scope>NUCLEOTIDE SEQUENCE [LARGE SCALE GENOMIC DNA]</scope>
    <source>
        <strain evidence="2">WM001</strain>
    </source>
</reference>
<evidence type="ECO:0000313" key="2">
    <source>
        <dbReference type="EMBL" id="OMJ76282.1"/>
    </source>
</evidence>
<dbReference type="Proteomes" id="UP000187209">
    <property type="component" value="Unassembled WGS sequence"/>
</dbReference>
<name>A0A1R2BHP2_9CILI</name>
<comment type="caution">
    <text evidence="2">The sequence shown here is derived from an EMBL/GenBank/DDBJ whole genome shotgun (WGS) entry which is preliminary data.</text>
</comment>
<keyword evidence="3" id="KW-1185">Reference proteome</keyword>
<evidence type="ECO:0000313" key="3">
    <source>
        <dbReference type="Proteomes" id="UP000187209"/>
    </source>
</evidence>
<dbReference type="InterPro" id="IPR023631">
    <property type="entry name" value="Amidase_dom"/>
</dbReference>
<feature type="domain" description="Amidase" evidence="1">
    <location>
        <begin position="120"/>
        <end position="558"/>
    </location>
</feature>